<gene>
    <name evidence="3" type="ORF">ACIPEN_00410</name>
</gene>
<reference evidence="3 4" key="1">
    <citation type="submission" date="2024-10" db="EMBL/GenBank/DDBJ databases">
        <title>The Natural Products Discovery Center: Release of the First 8490 Sequenced Strains for Exploring Actinobacteria Biosynthetic Diversity.</title>
        <authorList>
            <person name="Kalkreuter E."/>
            <person name="Kautsar S.A."/>
            <person name="Yang D."/>
            <person name="Bader C.D."/>
            <person name="Teijaro C.N."/>
            <person name="Fluegel L."/>
            <person name="Davis C.M."/>
            <person name="Simpson J.R."/>
            <person name="Lauterbach L."/>
            <person name="Steele A.D."/>
            <person name="Gui C."/>
            <person name="Meng S."/>
            <person name="Li G."/>
            <person name="Viehrig K."/>
            <person name="Ye F."/>
            <person name="Su P."/>
            <person name="Kiefer A.F."/>
            <person name="Nichols A."/>
            <person name="Cepeda A.J."/>
            <person name="Yan W."/>
            <person name="Fan B."/>
            <person name="Jiang Y."/>
            <person name="Adhikari A."/>
            <person name="Zheng C.-J."/>
            <person name="Schuster L."/>
            <person name="Cowan T.M."/>
            <person name="Smanski M.J."/>
            <person name="Chevrette M.G."/>
            <person name="De Carvalho L.P.S."/>
            <person name="Shen B."/>
        </authorList>
    </citation>
    <scope>NUCLEOTIDE SEQUENCE [LARGE SCALE GENOMIC DNA]</scope>
    <source>
        <strain evidence="3 4">NPDC087045</strain>
    </source>
</reference>
<dbReference type="InterPro" id="IPR003774">
    <property type="entry name" value="AlgH-like"/>
</dbReference>
<dbReference type="PANTHER" id="PTHR30327:SF1">
    <property type="entry name" value="UPF0301 PROTEIN YQGE"/>
    <property type="match status" value="1"/>
</dbReference>
<dbReference type="Gene3D" id="3.40.1740.10">
    <property type="entry name" value="VC0467-like"/>
    <property type="match status" value="1"/>
</dbReference>
<dbReference type="RefSeq" id="WP_082221393.1">
    <property type="nucleotide sequence ID" value="NZ_JBIUZV010000001.1"/>
</dbReference>
<dbReference type="Proteomes" id="UP001617427">
    <property type="component" value="Unassembled WGS sequence"/>
</dbReference>
<evidence type="ECO:0000256" key="1">
    <source>
        <dbReference type="ARBA" id="ARBA00009600"/>
    </source>
</evidence>
<sequence length="259" mass="27726">MIKRRNVPFSFSAEDFDESADSFGGFDPFGRIQARRAAAAAAAASEDDAAGDSAADEEAKAPLDLDLTNHFLIAMPSMLDPIFGGTVVYLCEHNHNGALGVVINKPTDMTMDVLLDRINLKLEIKPDTPDAMPEVYRRPVMFGGPVQVERGFVLHSVQHSTPDQFSSTLQVTDDIALTTSKDVLEAVAHGNGPTQVLVSLGCSGWSAGQLEDELGRNGWLTVKADPAIIFEMPVEERFTAALALLGIDPVMLSGDAGRA</sequence>
<dbReference type="SUPFAM" id="SSF143456">
    <property type="entry name" value="VC0467-like"/>
    <property type="match status" value="1"/>
</dbReference>
<organism evidence="3 4">
    <name type="scientific">Herbaspirillum chlorophenolicum</name>
    <dbReference type="NCBI Taxonomy" id="211589"/>
    <lineage>
        <taxon>Bacteria</taxon>
        <taxon>Pseudomonadati</taxon>
        <taxon>Pseudomonadota</taxon>
        <taxon>Betaproteobacteria</taxon>
        <taxon>Burkholderiales</taxon>
        <taxon>Oxalobacteraceae</taxon>
        <taxon>Herbaspirillum</taxon>
    </lineage>
</organism>
<evidence type="ECO:0000313" key="4">
    <source>
        <dbReference type="Proteomes" id="UP001617427"/>
    </source>
</evidence>
<evidence type="ECO:0000313" key="3">
    <source>
        <dbReference type="EMBL" id="MFJ3044264.1"/>
    </source>
</evidence>
<keyword evidence="4" id="KW-1185">Reference proteome</keyword>
<comment type="caution">
    <text evidence="3">The sequence shown here is derived from an EMBL/GenBank/DDBJ whole genome shotgun (WGS) entry which is preliminary data.</text>
</comment>
<dbReference type="NCBIfam" id="NF001266">
    <property type="entry name" value="PRK00228.1-1"/>
    <property type="match status" value="1"/>
</dbReference>
<dbReference type="EMBL" id="JBIUZV010000001">
    <property type="protein sequence ID" value="MFJ3044264.1"/>
    <property type="molecule type" value="Genomic_DNA"/>
</dbReference>
<evidence type="ECO:0000256" key="2">
    <source>
        <dbReference type="HAMAP-Rule" id="MF_00758"/>
    </source>
</evidence>
<dbReference type="PANTHER" id="PTHR30327">
    <property type="entry name" value="UNCHARACTERIZED PROTEIN YQGE"/>
    <property type="match status" value="1"/>
</dbReference>
<name>A0ABW8ES30_9BURK</name>
<dbReference type="HAMAP" id="MF_00758">
    <property type="entry name" value="UPF0301"/>
    <property type="match status" value="1"/>
</dbReference>
<dbReference type="Pfam" id="PF02622">
    <property type="entry name" value="DUF179"/>
    <property type="match status" value="1"/>
</dbReference>
<accession>A0ABW8ES30</accession>
<protein>
    <recommendedName>
        <fullName evidence="2">UPF0301 protein ACIPEN_00410</fullName>
    </recommendedName>
</protein>
<proteinExistence type="inferred from homology"/>
<comment type="similarity">
    <text evidence="1 2">Belongs to the UPF0301 (AlgH) family.</text>
</comment>